<dbReference type="GO" id="GO:0030313">
    <property type="term" value="C:cell envelope"/>
    <property type="evidence" value="ECO:0007669"/>
    <property type="project" value="UniProtKB-SubCell"/>
</dbReference>
<accession>A0A4Y7R792</accession>
<dbReference type="EMBL" id="QFGA01000003">
    <property type="protein sequence ID" value="TEB04824.1"/>
    <property type="molecule type" value="Genomic_DNA"/>
</dbReference>
<feature type="transmembrane region" description="Helical" evidence="5">
    <location>
        <begin position="30"/>
        <end position="48"/>
    </location>
</feature>
<dbReference type="InterPro" id="IPR059052">
    <property type="entry name" value="HH_YbhG-like"/>
</dbReference>
<gene>
    <name evidence="8" type="primary">macA_6</name>
    <name evidence="8" type="ORF">Psch_03586</name>
</gene>
<evidence type="ECO:0000256" key="1">
    <source>
        <dbReference type="ARBA" id="ARBA00004196"/>
    </source>
</evidence>
<dbReference type="Gene3D" id="1.10.287.470">
    <property type="entry name" value="Helix hairpin bin"/>
    <property type="match status" value="2"/>
</dbReference>
<dbReference type="Pfam" id="PF25881">
    <property type="entry name" value="HH_YBHG"/>
    <property type="match status" value="1"/>
</dbReference>
<evidence type="ECO:0000256" key="5">
    <source>
        <dbReference type="SAM" id="Phobius"/>
    </source>
</evidence>
<organism evidence="8 9">
    <name type="scientific">Pelotomaculum schinkii</name>
    <dbReference type="NCBI Taxonomy" id="78350"/>
    <lineage>
        <taxon>Bacteria</taxon>
        <taxon>Bacillati</taxon>
        <taxon>Bacillota</taxon>
        <taxon>Clostridia</taxon>
        <taxon>Eubacteriales</taxon>
        <taxon>Desulfotomaculaceae</taxon>
        <taxon>Pelotomaculum</taxon>
    </lineage>
</organism>
<keyword evidence="5" id="KW-0472">Membrane</keyword>
<feature type="region of interest" description="Disordered" evidence="4">
    <location>
        <begin position="390"/>
        <end position="436"/>
    </location>
</feature>
<comment type="subcellular location">
    <subcellularLocation>
        <location evidence="1">Cell envelope</location>
    </subcellularLocation>
</comment>
<evidence type="ECO:0000256" key="3">
    <source>
        <dbReference type="SAM" id="Coils"/>
    </source>
</evidence>
<dbReference type="PANTHER" id="PTHR32347:SF14">
    <property type="entry name" value="EFFLUX SYSTEM COMPONENT YKNX-RELATED"/>
    <property type="match status" value="1"/>
</dbReference>
<evidence type="ECO:0000259" key="6">
    <source>
        <dbReference type="Pfam" id="PF25881"/>
    </source>
</evidence>
<feature type="coiled-coil region" evidence="3">
    <location>
        <begin position="109"/>
        <end position="176"/>
    </location>
</feature>
<evidence type="ECO:0000256" key="2">
    <source>
        <dbReference type="ARBA" id="ARBA00023054"/>
    </source>
</evidence>
<keyword evidence="2 3" id="KW-0175">Coiled coil</keyword>
<evidence type="ECO:0000313" key="8">
    <source>
        <dbReference type="EMBL" id="TEB04824.1"/>
    </source>
</evidence>
<feature type="compositionally biased region" description="Gly residues" evidence="4">
    <location>
        <begin position="493"/>
        <end position="511"/>
    </location>
</feature>
<sequence>MENMLNTEEGKLSLLKKFCMPPAFFKRKKLLYGTSIIVAVALAGYFFLGNSKKASGGYLTENVKKGSITNTISASGTVEPVSTVSLAFKNAEIIKNIYVQVGDHVTPGQVLAEQDSQNLELQLKQAEANLDQAIASMELLQNGSTQEELRQSEASVKMAQAAYDQAKSDLERYQQLAEAGAVAQTDLETAKISYANAEGNLIKAQESYKALQSGARAEDIKSAAAKLASSQASLQIASIDLAGARMVSPINGIVSEINGAVGQRATANNNSTSGSSGFMVVISEALQIKAQVNEADIGKTEVGQKVEFTVNSFPEQNFTGRVSSISPQAYTLSNVQIYDVIIEIDANQQGLKAGMPANVNIIVDRSEDTLTVSKGAVTYALSYLNKLGQSGTASPAATESGADSQGRNSERASGNGTGGNSNNNPGDTASRLESSQTRQATVLVMGKSGTPEPRKVTLGLSDLRNYEVINGLNEGETVVIGSLSQTAAAPAQGGQGGGPTPMGGGVRVRTN</sequence>
<dbReference type="AlphaFoldDB" id="A0A4Y7R792"/>
<name>A0A4Y7R792_9FIRM</name>
<dbReference type="Pfam" id="PF25954">
    <property type="entry name" value="Beta-barrel_RND_2"/>
    <property type="match status" value="1"/>
</dbReference>
<dbReference type="Proteomes" id="UP000298324">
    <property type="component" value="Unassembled WGS sequence"/>
</dbReference>
<dbReference type="InterPro" id="IPR058792">
    <property type="entry name" value="Beta-barrel_RND_2"/>
</dbReference>
<keyword evidence="5" id="KW-1133">Transmembrane helix</keyword>
<reference evidence="8 9" key="1">
    <citation type="journal article" date="2018" name="Environ. Microbiol.">
        <title>Novel energy conservation strategies and behaviour of Pelotomaculum schinkii driving syntrophic propionate catabolism.</title>
        <authorList>
            <person name="Hidalgo-Ahumada C.A.P."/>
            <person name="Nobu M.K."/>
            <person name="Narihiro T."/>
            <person name="Tamaki H."/>
            <person name="Liu W.T."/>
            <person name="Kamagata Y."/>
            <person name="Stams A.J.M."/>
            <person name="Imachi H."/>
            <person name="Sousa D.Z."/>
        </authorList>
    </citation>
    <scope>NUCLEOTIDE SEQUENCE [LARGE SCALE GENOMIC DNA]</scope>
    <source>
        <strain evidence="8 9">HH</strain>
    </source>
</reference>
<proteinExistence type="predicted"/>
<evidence type="ECO:0000256" key="4">
    <source>
        <dbReference type="SAM" id="MobiDB-lite"/>
    </source>
</evidence>
<feature type="domain" description="YbhG-like alpha-helical hairpin" evidence="6">
    <location>
        <begin position="115"/>
        <end position="241"/>
    </location>
</feature>
<dbReference type="Gene3D" id="2.40.50.100">
    <property type="match status" value="1"/>
</dbReference>
<keyword evidence="9" id="KW-1185">Reference proteome</keyword>
<feature type="region of interest" description="Disordered" evidence="4">
    <location>
        <begin position="489"/>
        <end position="511"/>
    </location>
</feature>
<dbReference type="SUPFAM" id="SSF111369">
    <property type="entry name" value="HlyD-like secretion proteins"/>
    <property type="match status" value="2"/>
</dbReference>
<comment type="caution">
    <text evidence="8">The sequence shown here is derived from an EMBL/GenBank/DDBJ whole genome shotgun (WGS) entry which is preliminary data.</text>
</comment>
<feature type="domain" description="CusB-like beta-barrel" evidence="7">
    <location>
        <begin position="288"/>
        <end position="361"/>
    </location>
</feature>
<protein>
    <submittedName>
        <fullName evidence="8">Macrolide export protein MacA</fullName>
    </submittedName>
</protein>
<dbReference type="InterPro" id="IPR050465">
    <property type="entry name" value="UPF0194_transport"/>
</dbReference>
<dbReference type="Gene3D" id="2.40.30.170">
    <property type="match status" value="1"/>
</dbReference>
<dbReference type="PANTHER" id="PTHR32347">
    <property type="entry name" value="EFFLUX SYSTEM COMPONENT YKNX-RELATED"/>
    <property type="match status" value="1"/>
</dbReference>
<evidence type="ECO:0000313" key="9">
    <source>
        <dbReference type="Proteomes" id="UP000298324"/>
    </source>
</evidence>
<keyword evidence="5" id="KW-0812">Transmembrane</keyword>
<feature type="compositionally biased region" description="Polar residues" evidence="4">
    <location>
        <begin position="390"/>
        <end position="407"/>
    </location>
</feature>
<evidence type="ECO:0000259" key="7">
    <source>
        <dbReference type="Pfam" id="PF25954"/>
    </source>
</evidence>
<dbReference type="Gene3D" id="2.40.420.20">
    <property type="match status" value="1"/>
</dbReference>